<dbReference type="Pfam" id="PF13041">
    <property type="entry name" value="PPR_2"/>
    <property type="match status" value="1"/>
</dbReference>
<accession>A0A7J7CPF8</accession>
<feature type="domain" description="DYW" evidence="5">
    <location>
        <begin position="576"/>
        <end position="668"/>
    </location>
</feature>
<dbReference type="InterPro" id="IPR046848">
    <property type="entry name" value="E_motif"/>
</dbReference>
<dbReference type="InParanoid" id="A0A7J7CPF8"/>
<dbReference type="GO" id="GO:0003723">
    <property type="term" value="F:RNA binding"/>
    <property type="evidence" value="ECO:0007669"/>
    <property type="project" value="InterPro"/>
</dbReference>
<dbReference type="Pfam" id="PF20431">
    <property type="entry name" value="E_motif"/>
    <property type="match status" value="1"/>
</dbReference>
<dbReference type="FunFam" id="1.25.40.10:FF:000073">
    <property type="entry name" value="Pentatricopeptide repeat-containing protein chloroplastic"/>
    <property type="match status" value="1"/>
</dbReference>
<dbReference type="InterPro" id="IPR002885">
    <property type="entry name" value="PPR_rpt"/>
</dbReference>
<dbReference type="Gene3D" id="1.25.40.10">
    <property type="entry name" value="Tetratricopeptide repeat domain"/>
    <property type="match status" value="5"/>
</dbReference>
<feature type="repeat" description="PPR" evidence="3">
    <location>
        <begin position="361"/>
        <end position="395"/>
    </location>
</feature>
<evidence type="ECO:0000256" key="2">
    <source>
        <dbReference type="ARBA" id="ARBA00022737"/>
    </source>
</evidence>
<protein>
    <submittedName>
        <fullName evidence="6">Tetratricopeptide repeat (TPR)-like superfamily protein</fullName>
    </submittedName>
</protein>
<feature type="repeat" description="PPR" evidence="3">
    <location>
        <begin position="330"/>
        <end position="360"/>
    </location>
</feature>
<dbReference type="AlphaFoldDB" id="A0A7J7CPF8"/>
<dbReference type="Pfam" id="PF01535">
    <property type="entry name" value="PPR"/>
    <property type="match status" value="5"/>
</dbReference>
<dbReference type="NCBIfam" id="TIGR00756">
    <property type="entry name" value="PPR"/>
    <property type="match status" value="3"/>
</dbReference>
<dbReference type="OrthoDB" id="185373at2759"/>
<evidence type="ECO:0000259" key="5">
    <source>
        <dbReference type="Pfam" id="PF14432"/>
    </source>
</evidence>
<dbReference type="PROSITE" id="PS51375">
    <property type="entry name" value="PPR"/>
    <property type="match status" value="5"/>
</dbReference>
<dbReference type="InterPro" id="IPR011990">
    <property type="entry name" value="TPR-like_helical_dom_sf"/>
</dbReference>
<feature type="compositionally biased region" description="Pro residues" evidence="4">
    <location>
        <begin position="1"/>
        <end position="10"/>
    </location>
</feature>
<evidence type="ECO:0000256" key="4">
    <source>
        <dbReference type="SAM" id="MobiDB-lite"/>
    </source>
</evidence>
<feature type="repeat" description="PPR" evidence="3">
    <location>
        <begin position="122"/>
        <end position="156"/>
    </location>
</feature>
<dbReference type="Proteomes" id="UP000593562">
    <property type="component" value="Unassembled WGS sequence"/>
</dbReference>
<dbReference type="InterPro" id="IPR046960">
    <property type="entry name" value="PPR_At4g14850-like_plant"/>
</dbReference>
<keyword evidence="7" id="KW-1185">Reference proteome</keyword>
<evidence type="ECO:0000313" key="6">
    <source>
        <dbReference type="EMBL" id="KAF5735859.1"/>
    </source>
</evidence>
<evidence type="ECO:0000313" key="7">
    <source>
        <dbReference type="Proteomes" id="UP000593562"/>
    </source>
</evidence>
<dbReference type="GO" id="GO:0008270">
    <property type="term" value="F:zinc ion binding"/>
    <property type="evidence" value="ECO:0007669"/>
    <property type="project" value="InterPro"/>
</dbReference>
<dbReference type="FunCoup" id="A0A7J7CPF8">
    <property type="interactions" value="218"/>
</dbReference>
<reference evidence="6 7" key="1">
    <citation type="journal article" date="2020" name="Nat. Commun.">
        <title>Genome of Tripterygium wilfordii and identification of cytochrome P450 involved in triptolide biosynthesis.</title>
        <authorList>
            <person name="Tu L."/>
            <person name="Su P."/>
            <person name="Zhang Z."/>
            <person name="Gao L."/>
            <person name="Wang J."/>
            <person name="Hu T."/>
            <person name="Zhou J."/>
            <person name="Zhang Y."/>
            <person name="Zhao Y."/>
            <person name="Liu Y."/>
            <person name="Song Y."/>
            <person name="Tong Y."/>
            <person name="Lu Y."/>
            <person name="Yang J."/>
            <person name="Xu C."/>
            <person name="Jia M."/>
            <person name="Peters R.J."/>
            <person name="Huang L."/>
            <person name="Gao W."/>
        </authorList>
    </citation>
    <scope>NUCLEOTIDE SEQUENCE [LARGE SCALE GENOMIC DNA]</scope>
    <source>
        <strain evidence="7">cv. XIE 37</strain>
        <tissue evidence="6">Leaf</tissue>
    </source>
</reference>
<proteinExistence type="inferred from homology"/>
<organism evidence="6 7">
    <name type="scientific">Tripterygium wilfordii</name>
    <name type="common">Thunder God vine</name>
    <dbReference type="NCBI Taxonomy" id="458696"/>
    <lineage>
        <taxon>Eukaryota</taxon>
        <taxon>Viridiplantae</taxon>
        <taxon>Streptophyta</taxon>
        <taxon>Embryophyta</taxon>
        <taxon>Tracheophyta</taxon>
        <taxon>Spermatophyta</taxon>
        <taxon>Magnoliopsida</taxon>
        <taxon>eudicotyledons</taxon>
        <taxon>Gunneridae</taxon>
        <taxon>Pentapetalae</taxon>
        <taxon>rosids</taxon>
        <taxon>fabids</taxon>
        <taxon>Celastrales</taxon>
        <taxon>Celastraceae</taxon>
        <taxon>Tripterygium</taxon>
    </lineage>
</organism>
<keyword evidence="2" id="KW-0677">Repeat</keyword>
<comment type="caution">
    <text evidence="6">The sequence shown here is derived from an EMBL/GenBank/DDBJ whole genome shotgun (WGS) entry which is preliminary data.</text>
</comment>
<feature type="repeat" description="PPR" evidence="3">
    <location>
        <begin position="52"/>
        <end position="86"/>
    </location>
</feature>
<gene>
    <name evidence="6" type="ORF">HS088_TW15G01375</name>
</gene>
<sequence length="668" mass="74584">MNEMRTPPPNTASLLPRYHSKSSPRRCYSTITASTTNRNLNSWFTNYVDKTNVFSWNSVIADLARSGDSLEALRAFASMRKLALKPNRSTFPCAIKSCSALLDLLSGKQTHLQALLFGFHSDLFVSSALIDMYAKCRHLTDARKLFDETPQRNVVLWTSMITGYVQNNNGLEALLLFKEFLIQDDRLGEVSVDSVAVVSLLSACARVPQKGLTEAVHGFVIKKGFDGELGVGNTLVDAYAKFGAVGVSKKVFDGMVEKDRVSWNSMIAVFAQNGLAAEALEVFRGMIEESDVKYNSMTLSTVLSACAHLGALRVGKCVHDQVLKMGLEDNVIVGTSIIDMYCKCGRVEMAKKAFDSMKEKNVRSWTALIAGYGMHGLAKEALEVFYNMIRTGVKPNYITFVSVLAACSHAGLLEEGWHWFNAMSNQFNLDPGLEHYGCIVDLLGRAGRLSEAYDLVMKMKIRPDFVIWGSLLAACRIHKNVELGEISAWKLFDLDPTNCGYYVLLSNIYAEAGRWKDAERMRILMKSRGLVKPPGFSLVELKGRVHTFLVGDQEHPQHQKIYEYLEELSAKLLEVGYVPNMASVLHDVDEEEKEITLRVHSEKLAVAFGIMNSVPGATIQVIKNLRVCSDCHTVIKFISRIVNREIVVRDSKRFHHFKDGSCSCGDYW</sequence>
<dbReference type="Pfam" id="PF14432">
    <property type="entry name" value="DYW_deaminase"/>
    <property type="match status" value="1"/>
</dbReference>
<dbReference type="PANTHER" id="PTHR47926">
    <property type="entry name" value="PENTATRICOPEPTIDE REPEAT-CONTAINING PROTEIN"/>
    <property type="match status" value="1"/>
</dbReference>
<dbReference type="GO" id="GO:0009451">
    <property type="term" value="P:RNA modification"/>
    <property type="evidence" value="ECO:0007669"/>
    <property type="project" value="InterPro"/>
</dbReference>
<dbReference type="Pfam" id="PF20430">
    <property type="entry name" value="Eplus_motif"/>
    <property type="match status" value="1"/>
</dbReference>
<name>A0A7J7CPF8_TRIWF</name>
<dbReference type="FunFam" id="1.25.40.10:FF:000243">
    <property type="entry name" value="Pentatricopeptide repeat-containing protein chloroplastic"/>
    <property type="match status" value="1"/>
</dbReference>
<dbReference type="EMBL" id="JAAARO010000015">
    <property type="protein sequence ID" value="KAF5735859.1"/>
    <property type="molecule type" value="Genomic_DNA"/>
</dbReference>
<dbReference type="FunFam" id="1.25.40.10:FF:000968">
    <property type="entry name" value="Pentatricopeptide repeat-containing protein, mitochondrial"/>
    <property type="match status" value="1"/>
</dbReference>
<evidence type="ECO:0000256" key="3">
    <source>
        <dbReference type="PROSITE-ProRule" id="PRU00708"/>
    </source>
</evidence>
<feature type="repeat" description="PPR" evidence="3">
    <location>
        <begin position="259"/>
        <end position="289"/>
    </location>
</feature>
<dbReference type="InterPro" id="IPR032867">
    <property type="entry name" value="DYW_dom"/>
</dbReference>
<dbReference type="FunFam" id="1.25.40.10:FF:001050">
    <property type="entry name" value="Pentatricopeptide repeat-containing protein At2g33760"/>
    <property type="match status" value="1"/>
</dbReference>
<evidence type="ECO:0000256" key="1">
    <source>
        <dbReference type="ARBA" id="ARBA00006643"/>
    </source>
</evidence>
<dbReference type="PANTHER" id="PTHR47926:SF500">
    <property type="entry name" value="REPEAT-CONTAINING PROTEIN, PUTATIVE-RELATED"/>
    <property type="match status" value="1"/>
</dbReference>
<feature type="region of interest" description="Disordered" evidence="4">
    <location>
        <begin position="1"/>
        <end position="24"/>
    </location>
</feature>
<dbReference type="InterPro" id="IPR046849">
    <property type="entry name" value="E2_motif"/>
</dbReference>
<comment type="similarity">
    <text evidence="1">Belongs to the PPR family. PCMP-H subfamily.</text>
</comment>
<dbReference type="Pfam" id="PF13812">
    <property type="entry name" value="PPR_3"/>
    <property type="match status" value="1"/>
</dbReference>